<name>A0ABN7S4B2_OIKDI</name>
<feature type="repeat" description="ANK" evidence="3">
    <location>
        <begin position="238"/>
        <end position="270"/>
    </location>
</feature>
<accession>A0ABN7S4B2</accession>
<organism evidence="5 6">
    <name type="scientific">Oikopleura dioica</name>
    <name type="common">Tunicate</name>
    <dbReference type="NCBI Taxonomy" id="34765"/>
    <lineage>
        <taxon>Eukaryota</taxon>
        <taxon>Metazoa</taxon>
        <taxon>Chordata</taxon>
        <taxon>Tunicata</taxon>
        <taxon>Appendicularia</taxon>
        <taxon>Copelata</taxon>
        <taxon>Oikopleuridae</taxon>
        <taxon>Oikopleura</taxon>
    </lineage>
</organism>
<keyword evidence="1" id="KW-0677">Repeat</keyword>
<protein>
    <submittedName>
        <fullName evidence="5">Oidioi.mRNA.OKI2018_I69.PAR.g11727.t1.cds</fullName>
    </submittedName>
</protein>
<dbReference type="PANTHER" id="PTHR24198">
    <property type="entry name" value="ANKYRIN REPEAT AND PROTEIN KINASE DOMAIN-CONTAINING PROTEIN"/>
    <property type="match status" value="1"/>
</dbReference>
<feature type="repeat" description="ANK" evidence="3">
    <location>
        <begin position="347"/>
        <end position="379"/>
    </location>
</feature>
<keyword evidence="6" id="KW-1185">Reference proteome</keyword>
<dbReference type="SMART" id="SM00248">
    <property type="entry name" value="ANK"/>
    <property type="match status" value="25"/>
</dbReference>
<evidence type="ECO:0000313" key="6">
    <source>
        <dbReference type="Proteomes" id="UP001158576"/>
    </source>
</evidence>
<dbReference type="EMBL" id="OU015568">
    <property type="protein sequence ID" value="CAG5088091.1"/>
    <property type="molecule type" value="Genomic_DNA"/>
</dbReference>
<feature type="repeat" description="ANK" evidence="3">
    <location>
        <begin position="768"/>
        <end position="790"/>
    </location>
</feature>
<feature type="repeat" description="ANK" evidence="3">
    <location>
        <begin position="139"/>
        <end position="171"/>
    </location>
</feature>
<gene>
    <name evidence="5" type="ORF">OKIOD_LOCUS3285</name>
</gene>
<proteinExistence type="predicted"/>
<dbReference type="PROSITE" id="PS50088">
    <property type="entry name" value="ANK_REPEAT"/>
    <property type="match status" value="10"/>
</dbReference>
<evidence type="ECO:0000256" key="2">
    <source>
        <dbReference type="ARBA" id="ARBA00023043"/>
    </source>
</evidence>
<dbReference type="PANTHER" id="PTHR24198:SF193">
    <property type="match status" value="1"/>
</dbReference>
<evidence type="ECO:0000256" key="4">
    <source>
        <dbReference type="SAM" id="MobiDB-lite"/>
    </source>
</evidence>
<dbReference type="Gene3D" id="1.25.40.20">
    <property type="entry name" value="Ankyrin repeat-containing domain"/>
    <property type="match status" value="8"/>
</dbReference>
<feature type="repeat" description="ANK" evidence="3">
    <location>
        <begin position="172"/>
        <end position="204"/>
    </location>
</feature>
<feature type="repeat" description="ANK" evidence="3">
    <location>
        <begin position="309"/>
        <end position="331"/>
    </location>
</feature>
<dbReference type="Proteomes" id="UP001158576">
    <property type="component" value="Chromosome PAR"/>
</dbReference>
<feature type="repeat" description="ANK" evidence="3">
    <location>
        <begin position="380"/>
        <end position="412"/>
    </location>
</feature>
<feature type="repeat" description="ANK" evidence="3">
    <location>
        <begin position="205"/>
        <end position="237"/>
    </location>
</feature>
<dbReference type="PRINTS" id="PR01415">
    <property type="entry name" value="ANKYRIN"/>
</dbReference>
<evidence type="ECO:0000256" key="1">
    <source>
        <dbReference type="ARBA" id="ARBA00022737"/>
    </source>
</evidence>
<dbReference type="Pfam" id="PF12796">
    <property type="entry name" value="Ank_2"/>
    <property type="match status" value="7"/>
</dbReference>
<feature type="compositionally biased region" description="Polar residues" evidence="4">
    <location>
        <begin position="1068"/>
        <end position="1080"/>
    </location>
</feature>
<feature type="repeat" description="ANK" evidence="3">
    <location>
        <begin position="73"/>
        <end position="105"/>
    </location>
</feature>
<feature type="region of interest" description="Disordered" evidence="4">
    <location>
        <begin position="1061"/>
        <end position="1080"/>
    </location>
</feature>
<dbReference type="Pfam" id="PF00023">
    <property type="entry name" value="Ank"/>
    <property type="match status" value="1"/>
</dbReference>
<evidence type="ECO:0000256" key="3">
    <source>
        <dbReference type="PROSITE-ProRule" id="PRU00023"/>
    </source>
</evidence>
<evidence type="ECO:0000313" key="5">
    <source>
        <dbReference type="EMBL" id="CAG5088091.1"/>
    </source>
</evidence>
<dbReference type="InterPro" id="IPR002110">
    <property type="entry name" value="Ankyrin_rpt"/>
</dbReference>
<reference evidence="5 6" key="1">
    <citation type="submission" date="2021-04" db="EMBL/GenBank/DDBJ databases">
        <authorList>
            <person name="Bliznina A."/>
        </authorList>
    </citation>
    <scope>NUCLEOTIDE SEQUENCE [LARGE SCALE GENOMIC DNA]</scope>
</reference>
<dbReference type="PROSITE" id="PS50297">
    <property type="entry name" value="ANK_REP_REGION"/>
    <property type="match status" value="9"/>
</dbReference>
<feature type="repeat" description="ANK" evidence="3">
    <location>
        <begin position="40"/>
        <end position="72"/>
    </location>
</feature>
<dbReference type="InterPro" id="IPR036770">
    <property type="entry name" value="Ankyrin_rpt-contain_sf"/>
</dbReference>
<sequence length="1136" mass="125329">MLKSKNIRSKVCSILEDDTEKMEHILETNPNINVSKHDNHRQTPLHYAAFIGNENTCVTLIRYGAQIDVKDNIGLTPLHRACAADRSQAVDVLIENGADCSIRNRNWETAWHIAAAHGAVSCLQRLLCKTGNVNIQDKCGRSALHHAAVKGQDQVTEFLIENGINVSNCDRQDRRALHWAASAGHSNVVELLINHGADVNAKDALANTAVHFSARNGYQLVVEQLIHSNANLDLQNNNGETALHLAAKYGHAECVEILLKYGARADITNKVLKTPLHYSVITNRQNPAMVEATKAFLQTVGGTCNVDVRGRTPLHCAVQNRATDHVEILLQFDNHKEQHSVNMADHLGNTPLHYAAELDDCEMVQRLLQHRASPNQENKEGVTPFHVAAKMSSKEVINFLLQAGAAPKLDKKNRSILHYTAMGGRLGVMDILSNIDPEIERTDSSRKSVLHYAAMGQNVKMVANLISQLPKSFVNQSDSDGKTPLHHAATNNYFLRVQKSSDPGALNMARDNIFQYEQKSAEICEIFLQNGASVEIRDKNNFTPLHCAAASNNNSSLEILHEQDHDVSNVSLLVVACLKRCISVVEKLLQDNPDLILSRDSTNKGMSALYAAAKSGCIKAIEKIDEASSESQETIGENIKRLFEPGFEGKNALHVAAVNNHPSAFQKILSIVYGSAPTSSRQSFVFKDNLGRTPIHYAVGNGMCEGFMEDLFDWAGESSIEDVDNDRNNIFHFVAARGSVDVFKSLCLRIRNVSEVTIEKLLVKRNKFGKTPLHIAAENGFSELVGQLLETCPHAIEVHDSNGLTPFTLTAALGRVKTFQKIIDFIKAESIDLKNPCHARAFLAAINGGNMLILSILYKYCLSLPQKTLKTWLRTKNSIERGALHIAAHRNDTSAMNKLLAVSKLVGGNFTSELSECDRNGLNVLQVAIKNGCIDITKEILNIDKEGVLLDQNENVEGNSPLQIAIKIKNRELALMIMSKCTPDQINHRNYRGATALHMAVESRIELSRDLLNAGADAFVFDDSARLPLFALCQNQTDLYNLCDILMNMLERKNRGKLNELNEDDVNGTENGNSTSQSPRYISHLCVSGNPASLENSARLSLTSSLSSFRRSSVSSVNPHKLNGRSDSVFDDYEAF</sequence>
<keyword evidence="2 3" id="KW-0040">ANK repeat</keyword>
<dbReference type="SUPFAM" id="SSF48403">
    <property type="entry name" value="Ankyrin repeat"/>
    <property type="match status" value="4"/>
</dbReference>